<dbReference type="InterPro" id="IPR029046">
    <property type="entry name" value="LolA/LolB/LppX"/>
</dbReference>
<sequence length="291" mass="30665">MSRARTWTTVLTGGLAITAALAACGSPPPPPAPPAPGAAAARPDPRPTAEPVLTEVMGKLAEQSSVRTDISGNLGLVGELDAQGVVRYEGPRVDLAVDGATQANQDTHPQPVDLSMVDGVGYLKTPLAHPEPDKPWVKVVPGTQDFVGKLLSPALSQMHAAADPRTAFAGIEPATRVQSSTPEELRGTPTTRYELRVLTAEAAELAEDPQQRERFRKAADSGRAEFGYQLWLDEAGLPAKFAATQQVAQAGQVSLTSTYHDWGAPADIQPPPPEEIGVFRDAPMPQAQPPG</sequence>
<feature type="region of interest" description="Disordered" evidence="1">
    <location>
        <begin position="261"/>
        <end position="291"/>
    </location>
</feature>
<comment type="caution">
    <text evidence="3">The sequence shown here is derived from an EMBL/GenBank/DDBJ whole genome shotgun (WGS) entry which is preliminary data.</text>
</comment>
<dbReference type="SUPFAM" id="SSF89392">
    <property type="entry name" value="Prokaryotic lipoproteins and lipoprotein localization factors"/>
    <property type="match status" value="1"/>
</dbReference>
<dbReference type="Proteomes" id="UP000598360">
    <property type="component" value="Unassembled WGS sequence"/>
</dbReference>
<dbReference type="RefSeq" id="WP_193929287.1">
    <property type="nucleotide sequence ID" value="NZ_JADEYC010000026.1"/>
</dbReference>
<feature type="chain" id="PRO_5037319328" description="Lipoprotein" evidence="2">
    <location>
        <begin position="23"/>
        <end position="291"/>
    </location>
</feature>
<keyword evidence="2" id="KW-0732">Signal</keyword>
<keyword evidence="4" id="KW-1185">Reference proteome</keyword>
<feature type="signal peptide" evidence="2">
    <location>
        <begin position="1"/>
        <end position="22"/>
    </location>
</feature>
<accession>A0A929FYI7</accession>
<proteinExistence type="predicted"/>
<feature type="region of interest" description="Disordered" evidence="1">
    <location>
        <begin position="25"/>
        <end position="50"/>
    </location>
</feature>
<dbReference type="EMBL" id="JADEYC010000026">
    <property type="protein sequence ID" value="MBE9375846.1"/>
    <property type="molecule type" value="Genomic_DNA"/>
</dbReference>
<organism evidence="3 4">
    <name type="scientific">Saccharopolyspora montiporae</name>
    <dbReference type="NCBI Taxonomy" id="2781240"/>
    <lineage>
        <taxon>Bacteria</taxon>
        <taxon>Bacillati</taxon>
        <taxon>Actinomycetota</taxon>
        <taxon>Actinomycetes</taxon>
        <taxon>Pseudonocardiales</taxon>
        <taxon>Pseudonocardiaceae</taxon>
        <taxon>Saccharopolyspora</taxon>
    </lineage>
</organism>
<feature type="compositionally biased region" description="Pro residues" evidence="1">
    <location>
        <begin position="26"/>
        <end position="36"/>
    </location>
</feature>
<dbReference type="Gene3D" id="2.50.20.20">
    <property type="match status" value="1"/>
</dbReference>
<evidence type="ECO:0000256" key="1">
    <source>
        <dbReference type="SAM" id="MobiDB-lite"/>
    </source>
</evidence>
<protein>
    <recommendedName>
        <fullName evidence="5">Lipoprotein</fullName>
    </recommendedName>
</protein>
<evidence type="ECO:0000256" key="2">
    <source>
        <dbReference type="SAM" id="SignalP"/>
    </source>
</evidence>
<evidence type="ECO:0000313" key="3">
    <source>
        <dbReference type="EMBL" id="MBE9375846.1"/>
    </source>
</evidence>
<dbReference type="PROSITE" id="PS51257">
    <property type="entry name" value="PROKAR_LIPOPROTEIN"/>
    <property type="match status" value="1"/>
</dbReference>
<name>A0A929FYI7_9PSEU</name>
<dbReference type="AlphaFoldDB" id="A0A929FYI7"/>
<evidence type="ECO:0000313" key="4">
    <source>
        <dbReference type="Proteomes" id="UP000598360"/>
    </source>
</evidence>
<reference evidence="3" key="1">
    <citation type="submission" date="2020-10" db="EMBL/GenBank/DDBJ databases">
        <title>Diversity and distribution of actinomycetes associated with coral in the coast of Hainan.</title>
        <authorList>
            <person name="Li F."/>
        </authorList>
    </citation>
    <scope>NUCLEOTIDE SEQUENCE</scope>
    <source>
        <strain evidence="3">HNM0983</strain>
    </source>
</reference>
<evidence type="ECO:0008006" key="5">
    <source>
        <dbReference type="Google" id="ProtNLM"/>
    </source>
</evidence>
<gene>
    <name evidence="3" type="ORF">IQ251_15450</name>
</gene>